<evidence type="ECO:0000313" key="1">
    <source>
        <dbReference type="EMBL" id="MPC76553.1"/>
    </source>
</evidence>
<dbReference type="Proteomes" id="UP000324222">
    <property type="component" value="Unassembled WGS sequence"/>
</dbReference>
<keyword evidence="2" id="KW-1185">Reference proteome</keyword>
<protein>
    <submittedName>
        <fullName evidence="1">Uncharacterized protein</fullName>
    </submittedName>
</protein>
<sequence length="89" mass="9290">MGAWVGGGDTCDMHRPEDLAHQQFEGEIEITVLVMNEGGQGRGGKDAAGVVGMGCGFMEGKVSKVEKSYCLLQTVVEMAERDVAGVGDG</sequence>
<reference evidence="1 2" key="1">
    <citation type="submission" date="2019-05" db="EMBL/GenBank/DDBJ databases">
        <title>Another draft genome of Portunus trituberculatus and its Hox gene families provides insights of decapod evolution.</title>
        <authorList>
            <person name="Jeong J.-H."/>
            <person name="Song I."/>
            <person name="Kim S."/>
            <person name="Choi T."/>
            <person name="Kim D."/>
            <person name="Ryu S."/>
            <person name="Kim W."/>
        </authorList>
    </citation>
    <scope>NUCLEOTIDE SEQUENCE [LARGE SCALE GENOMIC DNA]</scope>
    <source>
        <tissue evidence="1">Muscle</tissue>
    </source>
</reference>
<gene>
    <name evidence="1" type="ORF">E2C01_070969</name>
</gene>
<dbReference type="AlphaFoldDB" id="A0A5B7I2S6"/>
<proteinExistence type="predicted"/>
<name>A0A5B7I2S6_PORTR</name>
<organism evidence="1 2">
    <name type="scientific">Portunus trituberculatus</name>
    <name type="common">Swimming crab</name>
    <name type="synonym">Neptunus trituberculatus</name>
    <dbReference type="NCBI Taxonomy" id="210409"/>
    <lineage>
        <taxon>Eukaryota</taxon>
        <taxon>Metazoa</taxon>
        <taxon>Ecdysozoa</taxon>
        <taxon>Arthropoda</taxon>
        <taxon>Crustacea</taxon>
        <taxon>Multicrustacea</taxon>
        <taxon>Malacostraca</taxon>
        <taxon>Eumalacostraca</taxon>
        <taxon>Eucarida</taxon>
        <taxon>Decapoda</taxon>
        <taxon>Pleocyemata</taxon>
        <taxon>Brachyura</taxon>
        <taxon>Eubrachyura</taxon>
        <taxon>Portunoidea</taxon>
        <taxon>Portunidae</taxon>
        <taxon>Portuninae</taxon>
        <taxon>Portunus</taxon>
    </lineage>
</organism>
<dbReference type="EMBL" id="VSRR010043620">
    <property type="protein sequence ID" value="MPC76553.1"/>
    <property type="molecule type" value="Genomic_DNA"/>
</dbReference>
<comment type="caution">
    <text evidence="1">The sequence shown here is derived from an EMBL/GenBank/DDBJ whole genome shotgun (WGS) entry which is preliminary data.</text>
</comment>
<accession>A0A5B7I2S6</accession>
<evidence type="ECO:0000313" key="2">
    <source>
        <dbReference type="Proteomes" id="UP000324222"/>
    </source>
</evidence>